<dbReference type="SUPFAM" id="SSF51069">
    <property type="entry name" value="Carbonic anhydrase"/>
    <property type="match status" value="1"/>
</dbReference>
<evidence type="ECO:0000313" key="5">
    <source>
        <dbReference type="EMBL" id="EDW85933.1"/>
    </source>
</evidence>
<dbReference type="Pfam" id="PF00194">
    <property type="entry name" value="Carb_anhydrase"/>
    <property type="match status" value="1"/>
</dbReference>
<keyword evidence="6" id="KW-1185">Reference proteome</keyword>
<reference evidence="5 6" key="1">
    <citation type="journal article" date="2007" name="Nature">
        <title>Evolution of genes and genomes on the Drosophila phylogeny.</title>
        <authorList>
            <consortium name="Drosophila 12 Genomes Consortium"/>
            <person name="Clark A.G."/>
            <person name="Eisen M.B."/>
            <person name="Smith D.R."/>
            <person name="Bergman C.M."/>
            <person name="Oliver B."/>
            <person name="Markow T.A."/>
            <person name="Kaufman T.C."/>
            <person name="Kellis M."/>
            <person name="Gelbart W."/>
            <person name="Iyer V.N."/>
            <person name="Pollard D.A."/>
            <person name="Sackton T.B."/>
            <person name="Larracuente A.M."/>
            <person name="Singh N.D."/>
            <person name="Abad J.P."/>
            <person name="Abt D.N."/>
            <person name="Adryan B."/>
            <person name="Aguade M."/>
            <person name="Akashi H."/>
            <person name="Anderson W.W."/>
            <person name="Aquadro C.F."/>
            <person name="Ardell D.H."/>
            <person name="Arguello R."/>
            <person name="Artieri C.G."/>
            <person name="Barbash D.A."/>
            <person name="Barker D."/>
            <person name="Barsanti P."/>
            <person name="Batterham P."/>
            <person name="Batzoglou S."/>
            <person name="Begun D."/>
            <person name="Bhutkar A."/>
            <person name="Blanco E."/>
            <person name="Bosak S.A."/>
            <person name="Bradley R.K."/>
            <person name="Brand A.D."/>
            <person name="Brent M.R."/>
            <person name="Brooks A.N."/>
            <person name="Brown R.H."/>
            <person name="Butlin R.K."/>
            <person name="Caggese C."/>
            <person name="Calvi B.R."/>
            <person name="Bernardo de Carvalho A."/>
            <person name="Caspi A."/>
            <person name="Castrezana S."/>
            <person name="Celniker S.E."/>
            <person name="Chang J.L."/>
            <person name="Chapple C."/>
            <person name="Chatterji S."/>
            <person name="Chinwalla A."/>
            <person name="Civetta A."/>
            <person name="Clifton S.W."/>
            <person name="Comeron J.M."/>
            <person name="Costello J.C."/>
            <person name="Coyne J.A."/>
            <person name="Daub J."/>
            <person name="David R.G."/>
            <person name="Delcher A.L."/>
            <person name="Delehaunty K."/>
            <person name="Do C.B."/>
            <person name="Ebling H."/>
            <person name="Edwards K."/>
            <person name="Eickbush T."/>
            <person name="Evans J.D."/>
            <person name="Filipski A."/>
            <person name="Findeiss S."/>
            <person name="Freyhult E."/>
            <person name="Fulton L."/>
            <person name="Fulton R."/>
            <person name="Garcia A.C."/>
            <person name="Gardiner A."/>
            <person name="Garfield D.A."/>
            <person name="Garvin B.E."/>
            <person name="Gibson G."/>
            <person name="Gilbert D."/>
            <person name="Gnerre S."/>
            <person name="Godfrey J."/>
            <person name="Good R."/>
            <person name="Gotea V."/>
            <person name="Gravely B."/>
            <person name="Greenberg A.J."/>
            <person name="Griffiths-Jones S."/>
            <person name="Gross S."/>
            <person name="Guigo R."/>
            <person name="Gustafson E.A."/>
            <person name="Haerty W."/>
            <person name="Hahn M.W."/>
            <person name="Halligan D.L."/>
            <person name="Halpern A.L."/>
            <person name="Halter G.M."/>
            <person name="Han M.V."/>
            <person name="Heger A."/>
            <person name="Hillier L."/>
            <person name="Hinrichs A.S."/>
            <person name="Holmes I."/>
            <person name="Hoskins R.A."/>
            <person name="Hubisz M.J."/>
            <person name="Hultmark D."/>
            <person name="Huntley M.A."/>
            <person name="Jaffe D.B."/>
            <person name="Jagadeeshan S."/>
            <person name="Jeck W.R."/>
            <person name="Johnson J."/>
            <person name="Jones C.D."/>
            <person name="Jordan W.C."/>
            <person name="Karpen G.H."/>
            <person name="Kataoka E."/>
            <person name="Keightley P.D."/>
            <person name="Kheradpour P."/>
            <person name="Kirkness E.F."/>
            <person name="Koerich L.B."/>
            <person name="Kristiansen K."/>
            <person name="Kudrna D."/>
            <person name="Kulathinal R.J."/>
            <person name="Kumar S."/>
            <person name="Kwok R."/>
            <person name="Lander E."/>
            <person name="Langley C.H."/>
            <person name="Lapoint R."/>
            <person name="Lazzaro B.P."/>
            <person name="Lee S.J."/>
            <person name="Levesque L."/>
            <person name="Li R."/>
            <person name="Lin C.F."/>
            <person name="Lin M.F."/>
            <person name="Lindblad-Toh K."/>
            <person name="Llopart A."/>
            <person name="Long M."/>
            <person name="Low L."/>
            <person name="Lozovsky E."/>
            <person name="Lu J."/>
            <person name="Luo M."/>
            <person name="Machado C.A."/>
            <person name="Makalowski W."/>
            <person name="Marzo M."/>
            <person name="Matsuda M."/>
            <person name="Matzkin L."/>
            <person name="McAllister B."/>
            <person name="McBride C.S."/>
            <person name="McKernan B."/>
            <person name="McKernan K."/>
            <person name="Mendez-Lago M."/>
            <person name="Minx P."/>
            <person name="Mollenhauer M.U."/>
            <person name="Montooth K."/>
            <person name="Mount S.M."/>
            <person name="Mu X."/>
            <person name="Myers E."/>
            <person name="Negre B."/>
            <person name="Newfeld S."/>
            <person name="Nielsen R."/>
            <person name="Noor M.A."/>
            <person name="O'Grady P."/>
            <person name="Pachter L."/>
            <person name="Papaceit M."/>
            <person name="Parisi M.J."/>
            <person name="Parisi M."/>
            <person name="Parts L."/>
            <person name="Pedersen J.S."/>
            <person name="Pesole G."/>
            <person name="Phillippy A.M."/>
            <person name="Ponting C.P."/>
            <person name="Pop M."/>
            <person name="Porcelli D."/>
            <person name="Powell J.R."/>
            <person name="Prohaska S."/>
            <person name="Pruitt K."/>
            <person name="Puig M."/>
            <person name="Quesneville H."/>
            <person name="Ram K.R."/>
            <person name="Rand D."/>
            <person name="Rasmussen M.D."/>
            <person name="Reed L.K."/>
            <person name="Reenan R."/>
            <person name="Reily A."/>
            <person name="Remington K.A."/>
            <person name="Rieger T.T."/>
            <person name="Ritchie M.G."/>
            <person name="Robin C."/>
            <person name="Rogers Y.H."/>
            <person name="Rohde C."/>
            <person name="Rozas J."/>
            <person name="Rubenfield M.J."/>
            <person name="Ruiz A."/>
            <person name="Russo S."/>
            <person name="Salzberg S.L."/>
            <person name="Sanchez-Gracia A."/>
            <person name="Saranga D.J."/>
            <person name="Sato H."/>
            <person name="Schaeffer S.W."/>
            <person name="Schatz M.C."/>
            <person name="Schlenke T."/>
            <person name="Schwartz R."/>
            <person name="Segarra C."/>
            <person name="Singh R.S."/>
            <person name="Sirot L."/>
            <person name="Sirota M."/>
            <person name="Sisneros N.B."/>
            <person name="Smith C.D."/>
            <person name="Smith T.F."/>
            <person name="Spieth J."/>
            <person name="Stage D.E."/>
            <person name="Stark A."/>
            <person name="Stephan W."/>
            <person name="Strausberg R.L."/>
            <person name="Strempel S."/>
            <person name="Sturgill D."/>
            <person name="Sutton G."/>
            <person name="Sutton G.G."/>
            <person name="Tao W."/>
            <person name="Teichmann S."/>
            <person name="Tobari Y.N."/>
            <person name="Tomimura Y."/>
            <person name="Tsolas J.M."/>
            <person name="Valente V.L."/>
            <person name="Venter E."/>
            <person name="Venter J.C."/>
            <person name="Vicario S."/>
            <person name="Vieira F.G."/>
            <person name="Vilella A.J."/>
            <person name="Villasante A."/>
            <person name="Walenz B."/>
            <person name="Wang J."/>
            <person name="Wasserman M."/>
            <person name="Watts T."/>
            <person name="Wilson D."/>
            <person name="Wilson R.K."/>
            <person name="Wing R.A."/>
            <person name="Wolfner M.F."/>
            <person name="Wong A."/>
            <person name="Wong G.K."/>
            <person name="Wu C.I."/>
            <person name="Wu G."/>
            <person name="Yamamoto D."/>
            <person name="Yang H.P."/>
            <person name="Yang S.P."/>
            <person name="Yorke J.A."/>
            <person name="Yoshida K."/>
            <person name="Zdobnov E."/>
            <person name="Zhang P."/>
            <person name="Zhang Y."/>
            <person name="Zimin A.V."/>
            <person name="Baldwin J."/>
            <person name="Abdouelleil A."/>
            <person name="Abdulkadir J."/>
            <person name="Abebe A."/>
            <person name="Abera B."/>
            <person name="Abreu J."/>
            <person name="Acer S.C."/>
            <person name="Aftuck L."/>
            <person name="Alexander A."/>
            <person name="An P."/>
            <person name="Anderson E."/>
            <person name="Anderson S."/>
            <person name="Arachi H."/>
            <person name="Azer M."/>
            <person name="Bachantsang P."/>
            <person name="Barry A."/>
            <person name="Bayul T."/>
            <person name="Berlin A."/>
            <person name="Bessette D."/>
            <person name="Bloom T."/>
            <person name="Blye J."/>
            <person name="Boguslavskiy L."/>
            <person name="Bonnet C."/>
            <person name="Boukhgalter B."/>
            <person name="Bourzgui I."/>
            <person name="Brown A."/>
            <person name="Cahill P."/>
            <person name="Channer S."/>
            <person name="Cheshatsang Y."/>
            <person name="Chuda L."/>
            <person name="Citroen M."/>
            <person name="Collymore A."/>
            <person name="Cooke P."/>
            <person name="Costello M."/>
            <person name="D'Aco K."/>
            <person name="Daza R."/>
            <person name="De Haan G."/>
            <person name="DeGray S."/>
            <person name="DeMaso C."/>
            <person name="Dhargay N."/>
            <person name="Dooley K."/>
            <person name="Dooley E."/>
            <person name="Doricent M."/>
            <person name="Dorje P."/>
            <person name="Dorjee K."/>
            <person name="Dupes A."/>
            <person name="Elong R."/>
            <person name="Falk J."/>
            <person name="Farina A."/>
            <person name="Faro S."/>
            <person name="Ferguson D."/>
            <person name="Fisher S."/>
            <person name="Foley C.D."/>
            <person name="Franke A."/>
            <person name="Friedrich D."/>
            <person name="Gadbois L."/>
            <person name="Gearin G."/>
            <person name="Gearin C.R."/>
            <person name="Giannoukos G."/>
            <person name="Goode T."/>
            <person name="Graham J."/>
            <person name="Grandbois E."/>
            <person name="Grewal S."/>
            <person name="Gyaltsen K."/>
            <person name="Hafez N."/>
            <person name="Hagos B."/>
            <person name="Hall J."/>
            <person name="Henson C."/>
            <person name="Hollinger A."/>
            <person name="Honan T."/>
            <person name="Huard M.D."/>
            <person name="Hughes L."/>
            <person name="Hurhula B."/>
            <person name="Husby M.E."/>
            <person name="Kamat A."/>
            <person name="Kanga B."/>
            <person name="Kashin S."/>
            <person name="Khazanovich D."/>
            <person name="Kisner P."/>
            <person name="Lance K."/>
            <person name="Lara M."/>
            <person name="Lee W."/>
            <person name="Lennon N."/>
            <person name="Letendre F."/>
            <person name="LeVine R."/>
            <person name="Lipovsky A."/>
            <person name="Liu X."/>
            <person name="Liu J."/>
            <person name="Liu S."/>
            <person name="Lokyitsang T."/>
            <person name="Lokyitsang Y."/>
            <person name="Lubonja R."/>
            <person name="Lui A."/>
            <person name="MacDonald P."/>
            <person name="Magnisalis V."/>
            <person name="Maru K."/>
            <person name="Matthews C."/>
            <person name="McCusker W."/>
            <person name="McDonough S."/>
            <person name="Mehta T."/>
            <person name="Meldrim J."/>
            <person name="Meneus L."/>
            <person name="Mihai O."/>
            <person name="Mihalev A."/>
            <person name="Mihova T."/>
            <person name="Mittelman R."/>
            <person name="Mlenga V."/>
            <person name="Montmayeur A."/>
            <person name="Mulrain L."/>
            <person name="Navidi A."/>
            <person name="Naylor J."/>
            <person name="Negash T."/>
            <person name="Nguyen T."/>
            <person name="Nguyen N."/>
            <person name="Nicol R."/>
            <person name="Norbu C."/>
            <person name="Norbu N."/>
            <person name="Novod N."/>
            <person name="O'Neill B."/>
            <person name="Osman S."/>
            <person name="Markiewicz E."/>
            <person name="Oyono O.L."/>
            <person name="Patti C."/>
            <person name="Phunkhang P."/>
            <person name="Pierre F."/>
            <person name="Priest M."/>
            <person name="Raghuraman S."/>
            <person name="Rege F."/>
            <person name="Reyes R."/>
            <person name="Rise C."/>
            <person name="Rogov P."/>
            <person name="Ross K."/>
            <person name="Ryan E."/>
            <person name="Settipalli S."/>
            <person name="Shea T."/>
            <person name="Sherpa N."/>
            <person name="Shi L."/>
            <person name="Shih D."/>
            <person name="Sparrow T."/>
            <person name="Spaulding J."/>
            <person name="Stalker J."/>
            <person name="Stange-Thomann N."/>
            <person name="Stavropoulos S."/>
            <person name="Stone C."/>
            <person name="Strader C."/>
            <person name="Tesfaye S."/>
            <person name="Thomson T."/>
            <person name="Thoulutsang Y."/>
            <person name="Thoulutsang D."/>
            <person name="Topham K."/>
            <person name="Topping I."/>
            <person name="Tsamla T."/>
            <person name="Vassiliev H."/>
            <person name="Vo A."/>
            <person name="Wangchuk T."/>
            <person name="Wangdi T."/>
            <person name="Weiand M."/>
            <person name="Wilkinson J."/>
            <person name="Wilson A."/>
            <person name="Yadav S."/>
            <person name="Young G."/>
            <person name="Yu Q."/>
            <person name="Zembek L."/>
            <person name="Zhong D."/>
            <person name="Zimmer A."/>
            <person name="Zwirko Z."/>
            <person name="Jaffe D.B."/>
            <person name="Alvarez P."/>
            <person name="Brockman W."/>
            <person name="Butler J."/>
            <person name="Chin C."/>
            <person name="Gnerre S."/>
            <person name="Grabherr M."/>
            <person name="Kleber M."/>
            <person name="Mauceli E."/>
            <person name="MacCallum I."/>
        </authorList>
    </citation>
    <scope>NUCLEOTIDE SEQUENCE [LARGE SCALE GENOMIC DNA]</scope>
    <source>
        <strain evidence="6">Tucson 14030-0811.24</strain>
    </source>
</reference>
<protein>
    <recommendedName>
        <fullName evidence="4">Alpha-carbonic anhydrase domain-containing protein</fullName>
    </recommendedName>
</protein>
<dbReference type="HOGENOM" id="CLU_039326_2_0_1"/>
<dbReference type="PhylomeDB" id="B4NNJ4"/>
<dbReference type="eggNOG" id="KOG0382">
    <property type="taxonomic scope" value="Eukaryota"/>
</dbReference>
<feature type="domain" description="Alpha-carbonic anhydrase" evidence="4">
    <location>
        <begin position="48"/>
        <end position="297"/>
    </location>
</feature>
<sequence length="297" mass="33832">MHHFFLSLVLWYFLAYLFNGFVSGSRFIVSSAYESKPIMIILSSCLALALILNVRTGAIIVRNMGRLMTPENQNAPINIVSRLVQARNWPRELLWRFYDDLPSAMILKNNGCAVILSICCENREMIPYVTGGELGQKYYFVEASFKWSLQHSVEHSIDGHKFSLEMQALHRCPEREAPFEYLTISHLFVTTYQINGKIGNITNNLQMIRSPGSVAELPPFDLSSLMTTFENGFFSYRGTYDNGQSKIATQWFINSRICGIGLEQLNKFGELCGVNGKTISQNTRKIRPMGNRSVLYH</sequence>
<evidence type="ECO:0000313" key="6">
    <source>
        <dbReference type="Proteomes" id="UP000007798"/>
    </source>
</evidence>
<dbReference type="Proteomes" id="UP000007798">
    <property type="component" value="Unassembled WGS sequence"/>
</dbReference>
<name>B4NNJ4_DROWI</name>
<keyword evidence="2" id="KW-0812">Transmembrane</keyword>
<dbReference type="GO" id="GO:0008270">
    <property type="term" value="F:zinc ion binding"/>
    <property type="evidence" value="ECO:0007669"/>
    <property type="project" value="InterPro"/>
</dbReference>
<evidence type="ECO:0000259" key="4">
    <source>
        <dbReference type="PROSITE" id="PS51144"/>
    </source>
</evidence>
<gene>
    <name evidence="5" type="primary">Dwil\GK23326</name>
    <name evidence="5" type="ORF">Dwil_GK23326</name>
</gene>
<evidence type="ECO:0000256" key="2">
    <source>
        <dbReference type="SAM" id="Phobius"/>
    </source>
</evidence>
<dbReference type="InterPro" id="IPR023561">
    <property type="entry name" value="Carbonic_anhydrase_a-class"/>
</dbReference>
<keyword evidence="2" id="KW-1133">Transmembrane helix</keyword>
<organism evidence="5 6">
    <name type="scientific">Drosophila willistoni</name>
    <name type="common">Fruit fly</name>
    <dbReference type="NCBI Taxonomy" id="7260"/>
    <lineage>
        <taxon>Eukaryota</taxon>
        <taxon>Metazoa</taxon>
        <taxon>Ecdysozoa</taxon>
        <taxon>Arthropoda</taxon>
        <taxon>Hexapoda</taxon>
        <taxon>Insecta</taxon>
        <taxon>Pterygota</taxon>
        <taxon>Neoptera</taxon>
        <taxon>Endopterygota</taxon>
        <taxon>Diptera</taxon>
        <taxon>Brachycera</taxon>
        <taxon>Muscomorpha</taxon>
        <taxon>Ephydroidea</taxon>
        <taxon>Drosophilidae</taxon>
        <taxon>Drosophila</taxon>
        <taxon>Sophophora</taxon>
    </lineage>
</organism>
<dbReference type="KEGG" id="dwi:6652270"/>
<dbReference type="PANTHER" id="PTHR18952:SF233">
    <property type="entry name" value="CARBONIC ANHYDRASE 14"/>
    <property type="match status" value="1"/>
</dbReference>
<dbReference type="OMA" id="YAMEMQV"/>
<feature type="chain" id="PRO_5002820077" description="Alpha-carbonic anhydrase domain-containing protein" evidence="3">
    <location>
        <begin position="25"/>
        <end position="297"/>
    </location>
</feature>
<comment type="similarity">
    <text evidence="1">Belongs to the alpha-carbonic anhydrase family.</text>
</comment>
<feature type="signal peptide" evidence="3">
    <location>
        <begin position="1"/>
        <end position="24"/>
    </location>
</feature>
<dbReference type="InterPro" id="IPR036398">
    <property type="entry name" value="CA_dom_sf"/>
</dbReference>
<dbReference type="Gene3D" id="3.10.200.10">
    <property type="entry name" value="Alpha carbonic anhydrase"/>
    <property type="match status" value="1"/>
</dbReference>
<dbReference type="SMR" id="B4NNJ4"/>
<dbReference type="InterPro" id="IPR001148">
    <property type="entry name" value="CA_dom"/>
</dbReference>
<dbReference type="PROSITE" id="PS51144">
    <property type="entry name" value="ALPHA_CA_2"/>
    <property type="match status" value="1"/>
</dbReference>
<dbReference type="OrthoDB" id="429145at2759"/>
<dbReference type="STRING" id="7260.B4NNJ4"/>
<keyword evidence="3" id="KW-0732">Signal</keyword>
<dbReference type="GO" id="GO:0004089">
    <property type="term" value="F:carbonate dehydratase activity"/>
    <property type="evidence" value="ECO:0007669"/>
    <property type="project" value="InterPro"/>
</dbReference>
<dbReference type="EMBL" id="CH964282">
    <property type="protein sequence ID" value="EDW85933.1"/>
    <property type="molecule type" value="Genomic_DNA"/>
</dbReference>
<dbReference type="GO" id="GO:0005737">
    <property type="term" value="C:cytoplasm"/>
    <property type="evidence" value="ECO:0007669"/>
    <property type="project" value="TreeGrafter"/>
</dbReference>
<evidence type="ECO:0000256" key="1">
    <source>
        <dbReference type="ARBA" id="ARBA00010718"/>
    </source>
</evidence>
<feature type="transmembrane region" description="Helical" evidence="2">
    <location>
        <begin position="40"/>
        <end position="61"/>
    </location>
</feature>
<dbReference type="AlphaFoldDB" id="B4NNJ4"/>
<accession>B4NNJ4</accession>
<proteinExistence type="inferred from homology"/>
<dbReference type="FunCoup" id="B4NNJ4">
    <property type="interactions" value="10"/>
</dbReference>
<evidence type="ECO:0000256" key="3">
    <source>
        <dbReference type="SAM" id="SignalP"/>
    </source>
</evidence>
<dbReference type="PANTHER" id="PTHR18952">
    <property type="entry name" value="CARBONIC ANHYDRASE"/>
    <property type="match status" value="1"/>
</dbReference>
<keyword evidence="2" id="KW-0472">Membrane</keyword>
<dbReference type="SMART" id="SM01057">
    <property type="entry name" value="Carb_anhydrase"/>
    <property type="match status" value="1"/>
</dbReference>
<dbReference type="InParanoid" id="B4NNJ4"/>